<dbReference type="Pfam" id="PF00672">
    <property type="entry name" value="HAMP"/>
    <property type="match status" value="1"/>
</dbReference>
<keyword evidence="6" id="KW-0808">Transferase</keyword>
<keyword evidence="4" id="KW-1003">Cell membrane</keyword>
<evidence type="ECO:0000256" key="8">
    <source>
        <dbReference type="ARBA" id="ARBA00022729"/>
    </source>
</evidence>
<dbReference type="Pfam" id="PF00072">
    <property type="entry name" value="Response_reg"/>
    <property type="match status" value="2"/>
</dbReference>
<name>A0A927ILT3_9BURK</name>
<dbReference type="SUPFAM" id="SSF103190">
    <property type="entry name" value="Sensory domain-like"/>
    <property type="match status" value="1"/>
</dbReference>
<keyword evidence="15 21" id="KW-0472">Membrane</keyword>
<keyword evidence="12 21" id="KW-1133">Transmembrane helix</keyword>
<comment type="catalytic activity">
    <reaction evidence="1">
        <text>ATP + protein L-histidine = ADP + protein N-phospho-L-histidine.</text>
        <dbReference type="EC" id="2.7.13.3"/>
    </reaction>
</comment>
<dbReference type="Gene3D" id="1.10.287.130">
    <property type="match status" value="1"/>
</dbReference>
<dbReference type="Gene3D" id="6.10.340.10">
    <property type="match status" value="1"/>
</dbReference>
<dbReference type="SMART" id="SM00448">
    <property type="entry name" value="REC"/>
    <property type="match status" value="2"/>
</dbReference>
<dbReference type="GO" id="GO:0005886">
    <property type="term" value="C:plasma membrane"/>
    <property type="evidence" value="ECO:0007669"/>
    <property type="project" value="UniProtKB-SubCell"/>
</dbReference>
<proteinExistence type="predicted"/>
<keyword evidence="7 21" id="KW-0812">Transmembrane</keyword>
<dbReference type="CDD" id="cd12914">
    <property type="entry name" value="PDC1_DGC_like"/>
    <property type="match status" value="1"/>
</dbReference>
<dbReference type="Pfam" id="PF02518">
    <property type="entry name" value="HATPase_c"/>
    <property type="match status" value="1"/>
</dbReference>
<dbReference type="GO" id="GO:0000155">
    <property type="term" value="F:phosphorelay sensor kinase activity"/>
    <property type="evidence" value="ECO:0007669"/>
    <property type="project" value="InterPro"/>
</dbReference>
<dbReference type="InterPro" id="IPR005467">
    <property type="entry name" value="His_kinase_dom"/>
</dbReference>
<dbReference type="PROSITE" id="PS50885">
    <property type="entry name" value="HAMP"/>
    <property type="match status" value="1"/>
</dbReference>
<dbReference type="SMART" id="SM00387">
    <property type="entry name" value="HATPase_c"/>
    <property type="match status" value="1"/>
</dbReference>
<evidence type="ECO:0000256" key="3">
    <source>
        <dbReference type="ARBA" id="ARBA00012438"/>
    </source>
</evidence>
<feature type="domain" description="HAMP" evidence="24">
    <location>
        <begin position="306"/>
        <end position="362"/>
    </location>
</feature>
<comment type="caution">
    <text evidence="25">The sequence shown here is derived from an EMBL/GenBank/DDBJ whole genome shotgun (WGS) entry which is preliminary data.</text>
</comment>
<dbReference type="FunFam" id="3.30.565.10:FF:000010">
    <property type="entry name" value="Sensor histidine kinase RcsC"/>
    <property type="match status" value="1"/>
</dbReference>
<evidence type="ECO:0000256" key="21">
    <source>
        <dbReference type="SAM" id="Phobius"/>
    </source>
</evidence>
<dbReference type="CDD" id="cd16922">
    <property type="entry name" value="HATPase_EvgS-ArcB-TorS-like"/>
    <property type="match status" value="1"/>
</dbReference>
<evidence type="ECO:0000256" key="14">
    <source>
        <dbReference type="ARBA" id="ARBA00023026"/>
    </source>
</evidence>
<dbReference type="Pfam" id="PF00512">
    <property type="entry name" value="HisKA"/>
    <property type="match status" value="1"/>
</dbReference>
<feature type="transmembrane region" description="Helical" evidence="21">
    <location>
        <begin position="286"/>
        <end position="309"/>
    </location>
</feature>
<sequence length="893" mass="98076">MKYFSIRLQLALSAIALGILLLLAQLGIQFYVLRADIVQRIERHEFRQLTDFAEYLDEKLEESMDMLTSIAPNISAQPLNDPQALQTALQRESALLTVFDDLYVFDAKGVLLVDWPVKPGRRMLDMSGRDYIQEVIKTHRTVISKPIWGKATRQPIVVVAAPILDGQNRLLGIVGGVLNLYKPNLLGTIATKKNGATGYYYLVTNDRVRIAHPDPSLILKAVPPNSINLPFEAAMEGFEGTKEGQTTRGLRALFTFKKLKTTDWIVGSVIPTEEAFAPITYLYHRMLLVTLLLLGAVIPLLWIFAARLVRPLGQLAQAMHNTAARMRDGKPVTPIPELGSQEIHTVVQAFNEFMAARLRAECLLAQARDEAQAANASKSNFLANMSHEIRTPMNGILGMTELCLQTRTTDEQRSYLEMVETSAKSLLSVINDILDFSKIEARKLDLDPHEFSVHSLVRQSTRALSLRAVEKELELICDIAADVPELVVGDALRLQQVLTNLLGNAIKFTAQGEVVLSVERLPSPPTPDGVWLKFQIKDTGIGISEDKQALIFDIFTQADSSTARRFGGSGLGLAISRSLVEMMGGQIDVKSELGQGSTFSFTTHLGHASAVPVVRGELSGHLLGQTVLVVDDNASSRQILARNLTSAGLHAVVCDSAAQALHSPQLLHAHYALIDVGLPDIDGYALVTELRKTRTAAQMTIIMMGALSEQTPQELLQSHDIQGFLVKPIDLHELVAILNRWSRTHVQLPPTDDAPSQEQWSALSAKVLLAEDTPINQTLATIILTRMGCEVTVANNGREAVEAFAGGVFDLVLMDIQMPEMGGIEATQAIRDMERRLARRPTPIIAVTANALKGDRERYLDAGMNGYVSKPISVEALKSEIQRLLRDGVVAAR</sequence>
<keyword evidence="14" id="KW-0843">Virulence</keyword>
<dbReference type="SMART" id="SM00304">
    <property type="entry name" value="HAMP"/>
    <property type="match status" value="1"/>
</dbReference>
<keyword evidence="8" id="KW-0732">Signal</keyword>
<dbReference type="InterPro" id="IPR033479">
    <property type="entry name" value="dCache_1"/>
</dbReference>
<dbReference type="InterPro" id="IPR003661">
    <property type="entry name" value="HisK_dim/P_dom"/>
</dbReference>
<evidence type="ECO:0000256" key="12">
    <source>
        <dbReference type="ARBA" id="ARBA00022989"/>
    </source>
</evidence>
<protein>
    <recommendedName>
        <fullName evidence="18">Sensory/regulatory protein RpfC</fullName>
        <ecNumber evidence="3">2.7.13.3</ecNumber>
    </recommendedName>
    <alternativeName>
        <fullName evidence="19">Virulence sensor protein BvgS</fullName>
    </alternativeName>
</protein>
<evidence type="ECO:0000256" key="17">
    <source>
        <dbReference type="ARBA" id="ARBA00064003"/>
    </source>
</evidence>
<dbReference type="FunFam" id="1.10.287.130:FF:000002">
    <property type="entry name" value="Two-component osmosensing histidine kinase"/>
    <property type="match status" value="1"/>
</dbReference>
<dbReference type="EC" id="2.7.13.3" evidence="3"/>
<dbReference type="SUPFAM" id="SSF55874">
    <property type="entry name" value="ATPase domain of HSP90 chaperone/DNA topoisomerase II/histidine kinase"/>
    <property type="match status" value="1"/>
</dbReference>
<evidence type="ECO:0000256" key="6">
    <source>
        <dbReference type="ARBA" id="ARBA00022679"/>
    </source>
</evidence>
<evidence type="ECO:0000256" key="19">
    <source>
        <dbReference type="ARBA" id="ARBA00070152"/>
    </source>
</evidence>
<comment type="subcellular location">
    <subcellularLocation>
        <location evidence="2">Cell membrane</location>
        <topology evidence="2">Multi-pass membrane protein</topology>
    </subcellularLocation>
</comment>
<evidence type="ECO:0000313" key="26">
    <source>
        <dbReference type="Proteomes" id="UP000647424"/>
    </source>
</evidence>
<evidence type="ECO:0000259" key="22">
    <source>
        <dbReference type="PROSITE" id="PS50109"/>
    </source>
</evidence>
<dbReference type="RefSeq" id="WP_191818675.1">
    <property type="nucleotide sequence ID" value="NZ_JACYFT010000001.1"/>
</dbReference>
<evidence type="ECO:0000256" key="2">
    <source>
        <dbReference type="ARBA" id="ARBA00004651"/>
    </source>
</evidence>
<comment type="subunit">
    <text evidence="17">At low DSF concentrations, interacts with RpfF.</text>
</comment>
<evidence type="ECO:0000256" key="1">
    <source>
        <dbReference type="ARBA" id="ARBA00000085"/>
    </source>
</evidence>
<evidence type="ECO:0000256" key="11">
    <source>
        <dbReference type="ARBA" id="ARBA00022840"/>
    </source>
</evidence>
<dbReference type="Gene3D" id="3.30.450.20">
    <property type="entry name" value="PAS domain"/>
    <property type="match status" value="1"/>
</dbReference>
<dbReference type="PRINTS" id="PR00344">
    <property type="entry name" value="BCTRLSENSOR"/>
</dbReference>
<keyword evidence="10" id="KW-0418">Kinase</keyword>
<feature type="modified residue" description="4-aspartylphosphate" evidence="20">
    <location>
        <position position="675"/>
    </location>
</feature>
<dbReference type="CDD" id="cd12912">
    <property type="entry name" value="PDC2_MCP_like"/>
    <property type="match status" value="1"/>
</dbReference>
<evidence type="ECO:0000256" key="9">
    <source>
        <dbReference type="ARBA" id="ARBA00022741"/>
    </source>
</evidence>
<dbReference type="Pfam" id="PF02743">
    <property type="entry name" value="dCache_1"/>
    <property type="match status" value="1"/>
</dbReference>
<evidence type="ECO:0000256" key="5">
    <source>
        <dbReference type="ARBA" id="ARBA00022553"/>
    </source>
</evidence>
<dbReference type="PROSITE" id="PS50110">
    <property type="entry name" value="RESPONSE_REGULATORY"/>
    <property type="match status" value="2"/>
</dbReference>
<dbReference type="SMART" id="SM00388">
    <property type="entry name" value="HisKA"/>
    <property type="match status" value="1"/>
</dbReference>
<feature type="modified residue" description="4-aspartylphosphate" evidence="20">
    <location>
        <position position="815"/>
    </location>
</feature>
<comment type="function">
    <text evidence="16">Member of the two-component regulatory system BvgS/BvgA. Phosphorylates BvgA via a four-step phosphorelay in response to environmental signals.</text>
</comment>
<feature type="domain" description="Response regulatory" evidence="23">
    <location>
        <begin position="626"/>
        <end position="742"/>
    </location>
</feature>
<evidence type="ECO:0000259" key="23">
    <source>
        <dbReference type="PROSITE" id="PS50110"/>
    </source>
</evidence>
<dbReference type="InterPro" id="IPR001789">
    <property type="entry name" value="Sig_transdc_resp-reg_receiver"/>
</dbReference>
<evidence type="ECO:0000256" key="16">
    <source>
        <dbReference type="ARBA" id="ARBA00058004"/>
    </source>
</evidence>
<evidence type="ECO:0000256" key="10">
    <source>
        <dbReference type="ARBA" id="ARBA00022777"/>
    </source>
</evidence>
<evidence type="ECO:0000256" key="20">
    <source>
        <dbReference type="PROSITE-ProRule" id="PRU00169"/>
    </source>
</evidence>
<dbReference type="SUPFAM" id="SSF47384">
    <property type="entry name" value="Homodimeric domain of signal transducing histidine kinase"/>
    <property type="match status" value="1"/>
</dbReference>
<evidence type="ECO:0000313" key="25">
    <source>
        <dbReference type="EMBL" id="MBD8050272.1"/>
    </source>
</evidence>
<dbReference type="CDD" id="cd00082">
    <property type="entry name" value="HisKA"/>
    <property type="match status" value="1"/>
</dbReference>
<keyword evidence="9" id="KW-0547">Nucleotide-binding</keyword>
<keyword evidence="13" id="KW-0902">Two-component regulatory system</keyword>
<dbReference type="InterPro" id="IPR003660">
    <property type="entry name" value="HAMP_dom"/>
</dbReference>
<dbReference type="InterPro" id="IPR003594">
    <property type="entry name" value="HATPase_dom"/>
</dbReference>
<reference evidence="25" key="1">
    <citation type="submission" date="2020-09" db="EMBL/GenBank/DDBJ databases">
        <title>Genome seq and assembly of Limnohabitants sp.</title>
        <authorList>
            <person name="Chhetri G."/>
        </authorList>
    </citation>
    <scope>NUCLEOTIDE SEQUENCE</scope>
    <source>
        <strain evidence="25">JUR4</strain>
    </source>
</reference>
<dbReference type="InterPro" id="IPR011006">
    <property type="entry name" value="CheY-like_superfamily"/>
</dbReference>
<organism evidence="25 26">
    <name type="scientific">Limnohabitans radicicola</name>
    <dbReference type="NCBI Taxonomy" id="2771427"/>
    <lineage>
        <taxon>Bacteria</taxon>
        <taxon>Pseudomonadati</taxon>
        <taxon>Pseudomonadota</taxon>
        <taxon>Betaproteobacteria</taxon>
        <taxon>Burkholderiales</taxon>
        <taxon>Comamonadaceae</taxon>
        <taxon>Limnohabitans</taxon>
    </lineage>
</organism>
<dbReference type="EMBL" id="JACYFT010000001">
    <property type="protein sequence ID" value="MBD8050272.1"/>
    <property type="molecule type" value="Genomic_DNA"/>
</dbReference>
<dbReference type="PROSITE" id="PS50109">
    <property type="entry name" value="HIS_KIN"/>
    <property type="match status" value="1"/>
</dbReference>
<accession>A0A927ILT3</accession>
<dbReference type="AlphaFoldDB" id="A0A927ILT3"/>
<dbReference type="SUPFAM" id="SSF52172">
    <property type="entry name" value="CheY-like"/>
    <property type="match status" value="2"/>
</dbReference>
<dbReference type="Gene3D" id="3.40.50.2300">
    <property type="match status" value="2"/>
</dbReference>
<evidence type="ECO:0000259" key="24">
    <source>
        <dbReference type="PROSITE" id="PS50885"/>
    </source>
</evidence>
<dbReference type="InterPro" id="IPR036097">
    <property type="entry name" value="HisK_dim/P_sf"/>
</dbReference>
<dbReference type="PANTHER" id="PTHR45339">
    <property type="entry name" value="HYBRID SIGNAL TRANSDUCTION HISTIDINE KINASE J"/>
    <property type="match status" value="1"/>
</dbReference>
<dbReference type="Proteomes" id="UP000647424">
    <property type="component" value="Unassembled WGS sequence"/>
</dbReference>
<evidence type="ECO:0000256" key="15">
    <source>
        <dbReference type="ARBA" id="ARBA00023136"/>
    </source>
</evidence>
<gene>
    <name evidence="25" type="ORF">IC609_06930</name>
</gene>
<dbReference type="InterPro" id="IPR029151">
    <property type="entry name" value="Sensor-like_sf"/>
</dbReference>
<evidence type="ECO:0000256" key="4">
    <source>
        <dbReference type="ARBA" id="ARBA00022475"/>
    </source>
</evidence>
<feature type="domain" description="Histidine kinase" evidence="22">
    <location>
        <begin position="384"/>
        <end position="607"/>
    </location>
</feature>
<dbReference type="GO" id="GO:0005524">
    <property type="term" value="F:ATP binding"/>
    <property type="evidence" value="ECO:0007669"/>
    <property type="project" value="UniProtKB-KW"/>
</dbReference>
<dbReference type="PANTHER" id="PTHR45339:SF5">
    <property type="entry name" value="HISTIDINE KINASE"/>
    <property type="match status" value="1"/>
</dbReference>
<feature type="domain" description="Response regulatory" evidence="23">
    <location>
        <begin position="766"/>
        <end position="885"/>
    </location>
</feature>
<evidence type="ECO:0000256" key="7">
    <source>
        <dbReference type="ARBA" id="ARBA00022692"/>
    </source>
</evidence>
<dbReference type="InterPro" id="IPR004358">
    <property type="entry name" value="Sig_transdc_His_kin-like_C"/>
</dbReference>
<dbReference type="CDD" id="cd17546">
    <property type="entry name" value="REC_hyHK_CKI1_RcsC-like"/>
    <property type="match status" value="1"/>
</dbReference>
<keyword evidence="5 20" id="KW-0597">Phosphoprotein</keyword>
<evidence type="ECO:0000256" key="18">
    <source>
        <dbReference type="ARBA" id="ARBA00068150"/>
    </source>
</evidence>
<dbReference type="InterPro" id="IPR036890">
    <property type="entry name" value="HATPase_C_sf"/>
</dbReference>
<keyword evidence="26" id="KW-1185">Reference proteome</keyword>
<dbReference type="Gene3D" id="3.30.565.10">
    <property type="entry name" value="Histidine kinase-like ATPase, C-terminal domain"/>
    <property type="match status" value="1"/>
</dbReference>
<keyword evidence="11" id="KW-0067">ATP-binding</keyword>
<evidence type="ECO:0000256" key="13">
    <source>
        <dbReference type="ARBA" id="ARBA00023012"/>
    </source>
</evidence>